<gene>
    <name evidence="1" type="ORF">pHRC017_0174</name>
</gene>
<accession>I2E1H3</accession>
<dbReference type="EMBL" id="JQ665880">
    <property type="protein sequence ID" value="AFJ91341.1"/>
    <property type="molecule type" value="Genomic_DNA"/>
</dbReference>
<proteinExistence type="predicted"/>
<keyword evidence="1" id="KW-0614">Plasmid</keyword>
<geneLocation type="plasmid" evidence="1">
    <name>pHRC017</name>
</geneLocation>
<name>I2E1H3_RHIML</name>
<sequence length="47" mass="5432">MIKPICLAVFTDGYHARLIEIRRIGLPAAEPILLEVSHCPRHQLPRW</sequence>
<evidence type="ECO:0000313" key="1">
    <source>
        <dbReference type="EMBL" id="AFJ91341.1"/>
    </source>
</evidence>
<keyword evidence="1" id="KW-0808">Transferase</keyword>
<dbReference type="GO" id="GO:0016740">
    <property type="term" value="F:transferase activity"/>
    <property type="evidence" value="ECO:0007669"/>
    <property type="project" value="UniProtKB-KW"/>
</dbReference>
<dbReference type="AlphaFoldDB" id="I2E1H3"/>
<reference evidence="1" key="1">
    <citation type="journal article" date="2012" name="Mol. Plant Microbe Interact.">
        <title>Rhizobial plasmids that cause impaired symbiotic nitrogen fixation and enhanced host invasion.</title>
        <authorList>
            <person name="Crook M.B."/>
            <person name="Lindsay D.P."/>
            <person name="Biggs M.B."/>
            <person name="Bentley J.S."/>
            <person name="Price J.C."/>
            <person name="Clement S.C."/>
            <person name="Clement M.J."/>
            <person name="Long S.R."/>
            <person name="Griffitts J.S."/>
        </authorList>
    </citation>
    <scope>NUCLEOTIDE SEQUENCE</scope>
    <source>
        <strain evidence="1">C017</strain>
        <plasmid evidence="1">pHRC017</plasmid>
    </source>
</reference>
<organism evidence="1">
    <name type="scientific">Rhizobium meliloti</name>
    <name type="common">Ensifer meliloti</name>
    <name type="synonym">Sinorhizobium meliloti</name>
    <dbReference type="NCBI Taxonomy" id="382"/>
    <lineage>
        <taxon>Bacteria</taxon>
        <taxon>Pseudomonadati</taxon>
        <taxon>Pseudomonadota</taxon>
        <taxon>Alphaproteobacteria</taxon>
        <taxon>Hyphomicrobiales</taxon>
        <taxon>Rhizobiaceae</taxon>
        <taxon>Sinorhizobium/Ensifer group</taxon>
        <taxon>Sinorhizobium</taxon>
    </lineage>
</organism>
<protein>
    <submittedName>
        <fullName evidence="1">GCN5-related N-acetyltransferase</fullName>
    </submittedName>
</protein>